<dbReference type="EMBL" id="CAVNYO010000181">
    <property type="protein sequence ID" value="CAK5272114.1"/>
    <property type="molecule type" value="Genomic_DNA"/>
</dbReference>
<dbReference type="InterPro" id="IPR033121">
    <property type="entry name" value="PEPTIDASE_A1"/>
</dbReference>
<keyword evidence="4" id="KW-0378">Hydrolase</keyword>
<dbReference type="PANTHER" id="PTHR47966:SF73">
    <property type="entry name" value="PEPTIDASE A1 DOMAIN-CONTAINING PROTEIN"/>
    <property type="match status" value="1"/>
</dbReference>
<comment type="caution">
    <text evidence="6">The sequence shown here is derived from an EMBL/GenBank/DDBJ whole genome shotgun (WGS) entry which is preliminary data.</text>
</comment>
<evidence type="ECO:0000259" key="5">
    <source>
        <dbReference type="PROSITE" id="PS51767"/>
    </source>
</evidence>
<organism evidence="6 7">
    <name type="scientific">Mycena citricolor</name>
    <dbReference type="NCBI Taxonomy" id="2018698"/>
    <lineage>
        <taxon>Eukaryota</taxon>
        <taxon>Fungi</taxon>
        <taxon>Dikarya</taxon>
        <taxon>Basidiomycota</taxon>
        <taxon>Agaricomycotina</taxon>
        <taxon>Agaricomycetes</taxon>
        <taxon>Agaricomycetidae</taxon>
        <taxon>Agaricales</taxon>
        <taxon>Marasmiineae</taxon>
        <taxon>Mycenaceae</taxon>
        <taxon>Mycena</taxon>
    </lineage>
</organism>
<dbReference type="GO" id="GO:0006508">
    <property type="term" value="P:proteolysis"/>
    <property type="evidence" value="ECO:0007669"/>
    <property type="project" value="UniProtKB-KW"/>
</dbReference>
<keyword evidence="2 4" id="KW-0064">Aspartyl protease</keyword>
<dbReference type="InterPro" id="IPR001461">
    <property type="entry name" value="Aspartic_peptidase_A1"/>
</dbReference>
<evidence type="ECO:0000256" key="3">
    <source>
        <dbReference type="PIRSR" id="PIRSR601461-1"/>
    </source>
</evidence>
<dbReference type="CDD" id="cd05471">
    <property type="entry name" value="pepsin_like"/>
    <property type="match status" value="1"/>
</dbReference>
<dbReference type="PRINTS" id="PR00792">
    <property type="entry name" value="PEPSIN"/>
</dbReference>
<keyword evidence="4" id="KW-0645">Protease</keyword>
<evidence type="ECO:0000256" key="2">
    <source>
        <dbReference type="ARBA" id="ARBA00022750"/>
    </source>
</evidence>
<dbReference type="PROSITE" id="PS00141">
    <property type="entry name" value="ASP_PROTEASE"/>
    <property type="match status" value="1"/>
</dbReference>
<evidence type="ECO:0000256" key="1">
    <source>
        <dbReference type="ARBA" id="ARBA00007447"/>
    </source>
</evidence>
<sequence>MRTIGVSDDFKIWCRRSSTVMRSSSALCPLLVLALPVTALKLDLKRAATGGINNNLINKENIRYTTNITIGGRVVNVVLDTGSTDLWVMPPDGLPVFKDTGINTKIVYGNGYDYVAGDIGTGEFQLNNYIIPNQAFLKVNDASAAEQGDFQLGIYGVWGLGFNTPGSSRINDAVTQAYGSSATWGQSALANIFAQDPTKADYIAISLSRNGDSAGSADASLAIAEYDTHYTQVANAPRLSQSPPGSGSWTVTLDSISVGGKKLNWPTTLQNVPRGKNIVAVDTGTTNAMLPAAQITAIYGSIPNAVFAANTQLRIPQTQYSSTTGVWVVPCTASISVSLTFGGQTFPIHPLDMTDIQIVASPDGKSQYTVCIGSFTDVGTIVSGFSDGLVGDSFLRNAYTVFDFATGGNVPPGTTPFVQMLSVTDATKAQADYLSVRRALLSSYPPELSPAQFVQIFG</sequence>
<dbReference type="InterPro" id="IPR021109">
    <property type="entry name" value="Peptidase_aspartic_dom_sf"/>
</dbReference>
<evidence type="ECO:0000313" key="6">
    <source>
        <dbReference type="EMBL" id="CAK5272114.1"/>
    </source>
</evidence>
<dbReference type="Pfam" id="PF00026">
    <property type="entry name" value="Asp"/>
    <property type="match status" value="1"/>
</dbReference>
<dbReference type="GO" id="GO:0004190">
    <property type="term" value="F:aspartic-type endopeptidase activity"/>
    <property type="evidence" value="ECO:0007669"/>
    <property type="project" value="UniProtKB-KW"/>
</dbReference>
<dbReference type="PROSITE" id="PS51767">
    <property type="entry name" value="PEPTIDASE_A1"/>
    <property type="match status" value="1"/>
</dbReference>
<reference evidence="6" key="1">
    <citation type="submission" date="2023-11" db="EMBL/GenBank/DDBJ databases">
        <authorList>
            <person name="De Vega J J."/>
            <person name="De Vega J J."/>
        </authorList>
    </citation>
    <scope>NUCLEOTIDE SEQUENCE</scope>
</reference>
<dbReference type="Gene3D" id="2.40.70.10">
    <property type="entry name" value="Acid Proteases"/>
    <property type="match status" value="2"/>
</dbReference>
<accession>A0AAD2H8P6</accession>
<evidence type="ECO:0000313" key="7">
    <source>
        <dbReference type="Proteomes" id="UP001295794"/>
    </source>
</evidence>
<feature type="active site" evidence="3">
    <location>
        <position position="80"/>
    </location>
</feature>
<dbReference type="Proteomes" id="UP001295794">
    <property type="component" value="Unassembled WGS sequence"/>
</dbReference>
<keyword evidence="7" id="KW-1185">Reference proteome</keyword>
<dbReference type="AlphaFoldDB" id="A0AAD2H8P6"/>
<feature type="active site" evidence="3">
    <location>
        <position position="282"/>
    </location>
</feature>
<gene>
    <name evidence="6" type="ORF">MYCIT1_LOCUS17667</name>
</gene>
<dbReference type="InterPro" id="IPR001969">
    <property type="entry name" value="Aspartic_peptidase_AS"/>
</dbReference>
<dbReference type="PANTHER" id="PTHR47966">
    <property type="entry name" value="BETA-SITE APP-CLEAVING ENZYME, ISOFORM A-RELATED"/>
    <property type="match status" value="1"/>
</dbReference>
<feature type="domain" description="Peptidase A1" evidence="5">
    <location>
        <begin position="64"/>
        <end position="413"/>
    </location>
</feature>
<evidence type="ECO:0000256" key="4">
    <source>
        <dbReference type="RuleBase" id="RU000454"/>
    </source>
</evidence>
<comment type="similarity">
    <text evidence="1 4">Belongs to the peptidase A1 family.</text>
</comment>
<dbReference type="InterPro" id="IPR034164">
    <property type="entry name" value="Pepsin-like_dom"/>
</dbReference>
<protein>
    <recommendedName>
        <fullName evidence="5">Peptidase A1 domain-containing protein</fullName>
    </recommendedName>
</protein>
<name>A0AAD2H8P6_9AGAR</name>
<dbReference type="SUPFAM" id="SSF50630">
    <property type="entry name" value="Acid proteases"/>
    <property type="match status" value="1"/>
</dbReference>
<proteinExistence type="inferred from homology"/>